<protein>
    <submittedName>
        <fullName evidence="6">ATP-grasp domain-containing protein</fullName>
    </submittedName>
</protein>
<dbReference type="Proteomes" id="UP001644719">
    <property type="component" value="Unassembled WGS sequence"/>
</dbReference>
<dbReference type="PANTHER" id="PTHR23132">
    <property type="entry name" value="D-ALANINE--D-ALANINE LIGASE"/>
    <property type="match status" value="1"/>
</dbReference>
<dbReference type="Gene3D" id="3.30.1490.20">
    <property type="entry name" value="ATP-grasp fold, A domain"/>
    <property type="match status" value="1"/>
</dbReference>
<keyword evidence="7" id="KW-1185">Reference proteome</keyword>
<dbReference type="SUPFAM" id="SSF56059">
    <property type="entry name" value="Glutathione synthetase ATP-binding domain-like"/>
    <property type="match status" value="1"/>
</dbReference>
<dbReference type="PANTHER" id="PTHR23132:SF23">
    <property type="entry name" value="D-ALANINE--D-ALANINE LIGASE B"/>
    <property type="match status" value="1"/>
</dbReference>
<evidence type="ECO:0000256" key="4">
    <source>
        <dbReference type="PROSITE-ProRule" id="PRU00409"/>
    </source>
</evidence>
<evidence type="ECO:0000256" key="1">
    <source>
        <dbReference type="ARBA" id="ARBA00010871"/>
    </source>
</evidence>
<feature type="domain" description="ATP-grasp" evidence="5">
    <location>
        <begin position="118"/>
        <end position="320"/>
    </location>
</feature>
<keyword evidence="3" id="KW-0961">Cell wall biogenesis/degradation</keyword>
<keyword evidence="2" id="KW-0436">Ligase</keyword>
<keyword evidence="4" id="KW-0547">Nucleotide-binding</keyword>
<dbReference type="RefSeq" id="WP_148462712.1">
    <property type="nucleotide sequence ID" value="NZ_JAAITS010000031.1"/>
</dbReference>
<gene>
    <name evidence="6" type="ORF">G5B17_11740</name>
</gene>
<comment type="similarity">
    <text evidence="1">Belongs to the D-alanine--D-alanine ligase family.</text>
</comment>
<comment type="caution">
    <text evidence="6">The sequence shown here is derived from an EMBL/GenBank/DDBJ whole genome shotgun (WGS) entry which is preliminary data.</text>
</comment>
<evidence type="ECO:0000256" key="3">
    <source>
        <dbReference type="ARBA" id="ARBA00023316"/>
    </source>
</evidence>
<dbReference type="InterPro" id="IPR011761">
    <property type="entry name" value="ATP-grasp"/>
</dbReference>
<reference evidence="6 7" key="1">
    <citation type="journal article" date="2020" name="Cell Host Microbe">
        <title>Functional and Genomic Variation between Human-Derived Isolates of Lachnospiraceae Reveals Inter- and Intra-Species Diversity.</title>
        <authorList>
            <person name="Sorbara M.T."/>
            <person name="Littmann E.R."/>
            <person name="Fontana E."/>
            <person name="Moody T.U."/>
            <person name="Kohout C.E."/>
            <person name="Gjonbalaj M."/>
            <person name="Eaton V."/>
            <person name="Seok R."/>
            <person name="Leiner I.M."/>
            <person name="Pamer E.G."/>
        </authorList>
    </citation>
    <scope>NUCLEOTIDE SEQUENCE [LARGE SCALE GENOMIC DNA]</scope>
    <source>
        <strain evidence="6 7">MSK.17.74</strain>
    </source>
</reference>
<accession>A0ABX2H7A6</accession>
<dbReference type="EMBL" id="JAAITS010000031">
    <property type="protein sequence ID" value="NSG86069.1"/>
    <property type="molecule type" value="Genomic_DNA"/>
</dbReference>
<name>A0ABX2H7A6_9FIRM</name>
<keyword evidence="4" id="KW-0067">ATP-binding</keyword>
<organism evidence="6 7">
    <name type="scientific">Blautia faecis</name>
    <dbReference type="NCBI Taxonomy" id="871665"/>
    <lineage>
        <taxon>Bacteria</taxon>
        <taxon>Bacillati</taxon>
        <taxon>Bacillota</taxon>
        <taxon>Clostridia</taxon>
        <taxon>Lachnospirales</taxon>
        <taxon>Lachnospiraceae</taxon>
        <taxon>Blautia</taxon>
    </lineage>
</organism>
<evidence type="ECO:0000256" key="2">
    <source>
        <dbReference type="ARBA" id="ARBA00022598"/>
    </source>
</evidence>
<dbReference type="InterPro" id="IPR011095">
    <property type="entry name" value="Dala_Dala_lig_C"/>
</dbReference>
<dbReference type="InterPro" id="IPR013815">
    <property type="entry name" value="ATP_grasp_subdomain_1"/>
</dbReference>
<dbReference type="InterPro" id="IPR016185">
    <property type="entry name" value="PreATP-grasp_dom_sf"/>
</dbReference>
<dbReference type="Pfam" id="PF07478">
    <property type="entry name" value="Dala_Dala_lig_C"/>
    <property type="match status" value="1"/>
</dbReference>
<proteinExistence type="inferred from homology"/>
<sequence>MKKKLCVGIAYDVKEDYSISAEGFSHCDFSMLFEIKMIKELLEERGHVVYLLGNYQKINKMFMDGTFPEVDIVMNTAEGILSRNREGWLPSLFEINDIPYSGSDAYALNLTLNKLHTKIIAEYLKIPTPTYCKIDCMDDVQMAIKSVKGPWILKPNYEGSSSGVMLANSEEQLKQVFLKLSAEYQQTLLCENYIDGREFTVALLYDGEKTKSLGTVEIIRKGKKNIGIFSAEDKYSDTCTKIPAILHEDIINSMEEDAKKLHQFLECHDYSRIDYRVDSDGKYYLLEITPLPNVDFESGFAKCCEYSKYNLGKILEEILYNALLRYKNRQGIKLP</sequence>
<evidence type="ECO:0000313" key="7">
    <source>
        <dbReference type="Proteomes" id="UP001644719"/>
    </source>
</evidence>
<evidence type="ECO:0000313" key="6">
    <source>
        <dbReference type="EMBL" id="NSG86069.1"/>
    </source>
</evidence>
<dbReference type="Gene3D" id="3.30.470.20">
    <property type="entry name" value="ATP-grasp fold, B domain"/>
    <property type="match status" value="1"/>
</dbReference>
<dbReference type="PROSITE" id="PS50975">
    <property type="entry name" value="ATP_GRASP"/>
    <property type="match status" value="1"/>
</dbReference>
<evidence type="ECO:0000259" key="5">
    <source>
        <dbReference type="PROSITE" id="PS50975"/>
    </source>
</evidence>
<dbReference type="SUPFAM" id="SSF52440">
    <property type="entry name" value="PreATP-grasp domain"/>
    <property type="match status" value="1"/>
</dbReference>